<proteinExistence type="predicted"/>
<dbReference type="EMBL" id="VFLP01000008">
    <property type="protein sequence ID" value="TRX96849.1"/>
    <property type="molecule type" value="Genomic_DNA"/>
</dbReference>
<dbReference type="SUPFAM" id="SSF54637">
    <property type="entry name" value="Thioesterase/thiol ester dehydrase-isomerase"/>
    <property type="match status" value="1"/>
</dbReference>
<gene>
    <name evidence="2" type="ORF">FHL15_002155</name>
</gene>
<organism evidence="2 3">
    <name type="scientific">Xylaria flabelliformis</name>
    <dbReference type="NCBI Taxonomy" id="2512241"/>
    <lineage>
        <taxon>Eukaryota</taxon>
        <taxon>Fungi</taxon>
        <taxon>Dikarya</taxon>
        <taxon>Ascomycota</taxon>
        <taxon>Pezizomycotina</taxon>
        <taxon>Sordariomycetes</taxon>
        <taxon>Xylariomycetidae</taxon>
        <taxon>Xylariales</taxon>
        <taxon>Xylariaceae</taxon>
        <taxon>Xylaria</taxon>
    </lineage>
</organism>
<evidence type="ECO:0000313" key="2">
    <source>
        <dbReference type="EMBL" id="TRX96849.1"/>
    </source>
</evidence>
<dbReference type="InterPro" id="IPR029069">
    <property type="entry name" value="HotDog_dom_sf"/>
</dbReference>
<reference evidence="3" key="1">
    <citation type="submission" date="2019-06" db="EMBL/GenBank/DDBJ databases">
        <title>Draft genome sequence of the griseofulvin-producing fungus Xylaria cubensis strain G536.</title>
        <authorList>
            <person name="Mead M.E."/>
            <person name="Raja H.A."/>
            <person name="Steenwyk J.L."/>
            <person name="Knowles S.L."/>
            <person name="Oberlies N.H."/>
            <person name="Rokas A."/>
        </authorList>
    </citation>
    <scope>NUCLEOTIDE SEQUENCE [LARGE SCALE GENOMIC DNA]</scope>
    <source>
        <strain evidence="3">G536</strain>
    </source>
</reference>
<accession>A0A553I9H7</accession>
<dbReference type="InterPro" id="IPR052061">
    <property type="entry name" value="PTE-AB_protein"/>
</dbReference>
<sequence>MATNSVKLNDVVQTAPSDLDPETTLQSLVASHPVVADFRQRPAVKESRSVLRINDEDLPNHLTCTTLAGSDMTGRPYVFTDDQAGSLLAFYHFGNKIAGHTGIVHGGIAGVLLDECMGRACFPRLAGQIGVTAKLEIEYKNPILAQSEVLIRADTVEVQGRKAWVSGSIEDARDGKLLVKATGLFIEPRWAADIPKVM</sequence>
<evidence type="ECO:0000313" key="3">
    <source>
        <dbReference type="Proteomes" id="UP000319160"/>
    </source>
</evidence>
<dbReference type="Proteomes" id="UP000319160">
    <property type="component" value="Unassembled WGS sequence"/>
</dbReference>
<protein>
    <recommendedName>
        <fullName evidence="1">Thioesterase domain-containing protein</fullName>
    </recommendedName>
</protein>
<dbReference type="OrthoDB" id="506431at2759"/>
<dbReference type="InterPro" id="IPR006683">
    <property type="entry name" value="Thioestr_dom"/>
</dbReference>
<feature type="domain" description="Thioesterase" evidence="1">
    <location>
        <begin position="102"/>
        <end position="175"/>
    </location>
</feature>
<dbReference type="PANTHER" id="PTHR47260">
    <property type="entry name" value="UPF0644 PROTEIN PB2B4.06"/>
    <property type="match status" value="1"/>
</dbReference>
<comment type="caution">
    <text evidence="2">The sequence shown here is derived from an EMBL/GenBank/DDBJ whole genome shotgun (WGS) entry which is preliminary data.</text>
</comment>
<dbReference type="AlphaFoldDB" id="A0A553I9H7"/>
<dbReference type="STRING" id="2512241.A0A553I9H7"/>
<keyword evidence="3" id="KW-1185">Reference proteome</keyword>
<dbReference type="Gene3D" id="3.10.129.10">
    <property type="entry name" value="Hotdog Thioesterase"/>
    <property type="match status" value="1"/>
</dbReference>
<name>A0A553I9H7_9PEZI</name>
<dbReference type="Pfam" id="PF03061">
    <property type="entry name" value="4HBT"/>
    <property type="match status" value="1"/>
</dbReference>
<evidence type="ECO:0000259" key="1">
    <source>
        <dbReference type="Pfam" id="PF03061"/>
    </source>
</evidence>
<dbReference type="CDD" id="cd03443">
    <property type="entry name" value="PaaI_thioesterase"/>
    <property type="match status" value="1"/>
</dbReference>
<dbReference type="PANTHER" id="PTHR47260:SF7">
    <property type="entry name" value="THIOESTERASE FAMILY PROTEIN (AFU_ORTHOLOGUE AFUA_1G10800)"/>
    <property type="match status" value="1"/>
</dbReference>